<feature type="signal peptide" evidence="1">
    <location>
        <begin position="1"/>
        <end position="20"/>
    </location>
</feature>
<dbReference type="InterPro" id="IPR021851">
    <property type="entry name" value="DUF3455"/>
</dbReference>
<evidence type="ECO:0000313" key="2">
    <source>
        <dbReference type="EMBL" id="KAL0571272.1"/>
    </source>
</evidence>
<gene>
    <name evidence="2" type="ORF">V5O48_010689</name>
</gene>
<evidence type="ECO:0000313" key="3">
    <source>
        <dbReference type="Proteomes" id="UP001465976"/>
    </source>
</evidence>
<dbReference type="Proteomes" id="UP001465976">
    <property type="component" value="Unassembled WGS sequence"/>
</dbReference>
<dbReference type="Pfam" id="PF11937">
    <property type="entry name" value="DUF3455"/>
    <property type="match status" value="1"/>
</dbReference>
<sequence length="235" mass="25242">MKARTTNFISILLTLGSAAALTTPTRRQTCDVLDVNVEVCSLPPPEEPTSFIALGVGTQNYTCSSAGNYTSAGASATIIDISCTYADHEWHSIARTAYEYWTLAPDSVSPSDMMEVLHPDFGDLVSLGHHYFVTNPVNSSAGISPKWDFTSYFDDSSAFVVAARTGDIPAPDDPSDNVDWLQMKGMGGQGNLAHSIYRTHTQGGQPPVKCSSGSEPITVKYTALYWLAGGEFQDA</sequence>
<reference evidence="2 3" key="1">
    <citation type="submission" date="2024-02" db="EMBL/GenBank/DDBJ databases">
        <title>A draft genome for the cacao thread blight pathogen Marasmius crinis-equi.</title>
        <authorList>
            <person name="Cohen S.P."/>
            <person name="Baruah I.K."/>
            <person name="Amoako-Attah I."/>
            <person name="Bukari Y."/>
            <person name="Meinhardt L.W."/>
            <person name="Bailey B.A."/>
        </authorList>
    </citation>
    <scope>NUCLEOTIDE SEQUENCE [LARGE SCALE GENOMIC DNA]</scope>
    <source>
        <strain evidence="2 3">GH-76</strain>
    </source>
</reference>
<dbReference type="PANTHER" id="PTHR35567">
    <property type="entry name" value="MALATE DEHYDROGENASE (AFU_ORTHOLOGUE AFUA_2G13800)"/>
    <property type="match status" value="1"/>
</dbReference>
<keyword evidence="3" id="KW-1185">Reference proteome</keyword>
<keyword evidence="1" id="KW-0732">Signal</keyword>
<accession>A0ABR3F7N1</accession>
<comment type="caution">
    <text evidence="2">The sequence shown here is derived from an EMBL/GenBank/DDBJ whole genome shotgun (WGS) entry which is preliminary data.</text>
</comment>
<organism evidence="2 3">
    <name type="scientific">Marasmius crinis-equi</name>
    <dbReference type="NCBI Taxonomy" id="585013"/>
    <lineage>
        <taxon>Eukaryota</taxon>
        <taxon>Fungi</taxon>
        <taxon>Dikarya</taxon>
        <taxon>Basidiomycota</taxon>
        <taxon>Agaricomycotina</taxon>
        <taxon>Agaricomycetes</taxon>
        <taxon>Agaricomycetidae</taxon>
        <taxon>Agaricales</taxon>
        <taxon>Marasmiineae</taxon>
        <taxon>Marasmiaceae</taxon>
        <taxon>Marasmius</taxon>
    </lineage>
</organism>
<dbReference type="PANTHER" id="PTHR35567:SF1">
    <property type="entry name" value="CONSERVED FUNGAL PROTEIN (AFU_ORTHOLOGUE AFUA_1G14230)"/>
    <property type="match status" value="1"/>
</dbReference>
<protein>
    <recommendedName>
        <fullName evidence="4">Malate dehydrogenase</fullName>
    </recommendedName>
</protein>
<evidence type="ECO:0008006" key="4">
    <source>
        <dbReference type="Google" id="ProtNLM"/>
    </source>
</evidence>
<proteinExistence type="predicted"/>
<name>A0ABR3F7N1_9AGAR</name>
<feature type="chain" id="PRO_5046893071" description="Malate dehydrogenase" evidence="1">
    <location>
        <begin position="21"/>
        <end position="235"/>
    </location>
</feature>
<evidence type="ECO:0000256" key="1">
    <source>
        <dbReference type="SAM" id="SignalP"/>
    </source>
</evidence>
<dbReference type="EMBL" id="JBAHYK010000794">
    <property type="protein sequence ID" value="KAL0571272.1"/>
    <property type="molecule type" value="Genomic_DNA"/>
</dbReference>